<proteinExistence type="predicted"/>
<gene>
    <name evidence="2" type="ORF">AK812_SmicGene17301</name>
</gene>
<reference evidence="2 3" key="1">
    <citation type="submission" date="2016-02" db="EMBL/GenBank/DDBJ databases">
        <title>Genome analysis of coral dinoflagellate symbionts highlights evolutionary adaptations to a symbiotic lifestyle.</title>
        <authorList>
            <person name="Aranda M."/>
            <person name="Li Y."/>
            <person name="Liew Y.J."/>
            <person name="Baumgarten S."/>
            <person name="Simakov O."/>
            <person name="Wilson M."/>
            <person name="Piel J."/>
            <person name="Ashoor H."/>
            <person name="Bougouffa S."/>
            <person name="Bajic V.B."/>
            <person name="Ryu T."/>
            <person name="Ravasi T."/>
            <person name="Bayer T."/>
            <person name="Micklem G."/>
            <person name="Kim H."/>
            <person name="Bhak J."/>
            <person name="Lajeunesse T.C."/>
            <person name="Voolstra C.R."/>
        </authorList>
    </citation>
    <scope>NUCLEOTIDE SEQUENCE [LARGE SCALE GENOMIC DNA]</scope>
    <source>
        <strain evidence="2 3">CCMP2467</strain>
    </source>
</reference>
<dbReference type="EMBL" id="LSRX01000340">
    <property type="protein sequence ID" value="OLQ00083.1"/>
    <property type="molecule type" value="Genomic_DNA"/>
</dbReference>
<keyword evidence="1" id="KW-1133">Transmembrane helix</keyword>
<keyword evidence="1" id="KW-0812">Transmembrane</keyword>
<evidence type="ECO:0000313" key="3">
    <source>
        <dbReference type="Proteomes" id="UP000186817"/>
    </source>
</evidence>
<dbReference type="AlphaFoldDB" id="A0A1Q9DY32"/>
<accession>A0A1Q9DY32</accession>
<keyword evidence="1" id="KW-0472">Membrane</keyword>
<protein>
    <submittedName>
        <fullName evidence="2">Uncharacterized protein</fullName>
    </submittedName>
</protein>
<evidence type="ECO:0000256" key="1">
    <source>
        <dbReference type="SAM" id="Phobius"/>
    </source>
</evidence>
<organism evidence="2 3">
    <name type="scientific">Symbiodinium microadriaticum</name>
    <name type="common">Dinoflagellate</name>
    <name type="synonym">Zooxanthella microadriatica</name>
    <dbReference type="NCBI Taxonomy" id="2951"/>
    <lineage>
        <taxon>Eukaryota</taxon>
        <taxon>Sar</taxon>
        <taxon>Alveolata</taxon>
        <taxon>Dinophyceae</taxon>
        <taxon>Suessiales</taxon>
        <taxon>Symbiodiniaceae</taxon>
        <taxon>Symbiodinium</taxon>
    </lineage>
</organism>
<keyword evidence="3" id="KW-1185">Reference proteome</keyword>
<name>A0A1Q9DY32_SYMMI</name>
<sequence length="115" mass="12805">MLGKSLLHVRVQNIGFGGLPVGETDVAIIIAMIIFIICIISDIVLTIIFPPAQLPKSHRTVRRPNAKCRIGPRSHEIREERHSELLHVYGHCFQDAGDFYSRAAAAAQRMFASID</sequence>
<comment type="caution">
    <text evidence="2">The sequence shown here is derived from an EMBL/GenBank/DDBJ whole genome shotgun (WGS) entry which is preliminary data.</text>
</comment>
<evidence type="ECO:0000313" key="2">
    <source>
        <dbReference type="EMBL" id="OLQ00083.1"/>
    </source>
</evidence>
<dbReference type="Proteomes" id="UP000186817">
    <property type="component" value="Unassembled WGS sequence"/>
</dbReference>
<feature type="transmembrane region" description="Helical" evidence="1">
    <location>
        <begin position="26"/>
        <end position="49"/>
    </location>
</feature>